<reference evidence="2" key="1">
    <citation type="submission" date="2020-11" db="EMBL/GenBank/DDBJ databases">
        <title>Sequencing the genomes of 1000 actinobacteria strains.</title>
        <authorList>
            <person name="Klenk H.-P."/>
        </authorList>
    </citation>
    <scope>NUCLEOTIDE SEQUENCE</scope>
    <source>
        <strain evidence="2">DSM 26152</strain>
    </source>
</reference>
<evidence type="ECO:0000313" key="3">
    <source>
        <dbReference type="Proteomes" id="UP000625033"/>
    </source>
</evidence>
<dbReference type="EMBL" id="JADOTZ010000001">
    <property type="protein sequence ID" value="MBG6083271.1"/>
    <property type="molecule type" value="Genomic_DNA"/>
</dbReference>
<feature type="region of interest" description="Disordered" evidence="1">
    <location>
        <begin position="89"/>
        <end position="123"/>
    </location>
</feature>
<name>A0A931GHI1_9MICC</name>
<dbReference type="RefSeq" id="WP_196834730.1">
    <property type="nucleotide sequence ID" value="NZ_JADOTZ010000001.1"/>
</dbReference>
<protein>
    <submittedName>
        <fullName evidence="2">Uncharacterized protein</fullName>
    </submittedName>
</protein>
<evidence type="ECO:0000256" key="1">
    <source>
        <dbReference type="SAM" id="MobiDB-lite"/>
    </source>
</evidence>
<dbReference type="AlphaFoldDB" id="A0A931GHI1"/>
<accession>A0A931GHI1</accession>
<comment type="caution">
    <text evidence="2">The sequence shown here is derived from an EMBL/GenBank/DDBJ whole genome shotgun (WGS) entry which is preliminary data.</text>
</comment>
<sequence>MTRNEKGQDRHVRPFNEFLTGEQATHRDLSDGLHDLLAAVADTGKSGTVTLTVKVEPDKKAADGIYRITNKVAVKAPVHDAPSRIYYADKTGNLTRNNPDQEELDGLRVVDSPAEPSQLREAK</sequence>
<proteinExistence type="predicted"/>
<evidence type="ECO:0000313" key="2">
    <source>
        <dbReference type="EMBL" id="MBG6083271.1"/>
    </source>
</evidence>
<gene>
    <name evidence="2" type="ORF">IW252_000038</name>
</gene>
<dbReference type="Proteomes" id="UP000625033">
    <property type="component" value="Unassembled WGS sequence"/>
</dbReference>
<organism evidence="2 3">
    <name type="scientific">Zhihengliuella flava</name>
    <dbReference type="NCBI Taxonomy" id="1285193"/>
    <lineage>
        <taxon>Bacteria</taxon>
        <taxon>Bacillati</taxon>
        <taxon>Actinomycetota</taxon>
        <taxon>Actinomycetes</taxon>
        <taxon>Micrococcales</taxon>
        <taxon>Micrococcaceae</taxon>
        <taxon>Zhihengliuella</taxon>
    </lineage>
</organism>
<keyword evidence="3" id="KW-1185">Reference proteome</keyword>